<dbReference type="InterPro" id="IPR036514">
    <property type="entry name" value="SGNH_hydro_sf"/>
</dbReference>
<dbReference type="InterPro" id="IPR013830">
    <property type="entry name" value="SGNH_hydro"/>
</dbReference>
<dbReference type="SUPFAM" id="SSF52266">
    <property type="entry name" value="SGNH hydrolase"/>
    <property type="match status" value="1"/>
</dbReference>
<feature type="domain" description="SGNH hydrolase-type esterase" evidence="4">
    <location>
        <begin position="37"/>
        <end position="275"/>
    </location>
</feature>
<evidence type="ECO:0000259" key="4">
    <source>
        <dbReference type="Pfam" id="PF13472"/>
    </source>
</evidence>
<dbReference type="OrthoDB" id="5503950at2"/>
<dbReference type="Proteomes" id="UP000185696">
    <property type="component" value="Unassembled WGS sequence"/>
</dbReference>
<dbReference type="CDD" id="cd01823">
    <property type="entry name" value="SEST_like"/>
    <property type="match status" value="1"/>
</dbReference>
<comment type="caution">
    <text evidence="5">The sequence shown here is derived from an EMBL/GenBank/DDBJ whole genome shotgun (WGS) entry which is preliminary data.</text>
</comment>
<organism evidence="5 6">
    <name type="scientific">Actinophytocola xinjiangensis</name>
    <dbReference type="NCBI Taxonomy" id="485602"/>
    <lineage>
        <taxon>Bacteria</taxon>
        <taxon>Bacillati</taxon>
        <taxon>Actinomycetota</taxon>
        <taxon>Actinomycetes</taxon>
        <taxon>Pseudonocardiales</taxon>
        <taxon>Pseudonocardiaceae</taxon>
    </lineage>
</organism>
<feature type="chain" id="PRO_5030603611" evidence="3">
    <location>
        <begin position="31"/>
        <end position="286"/>
    </location>
</feature>
<dbReference type="InterPro" id="IPR037460">
    <property type="entry name" value="SEST-like"/>
</dbReference>
<protein>
    <submittedName>
        <fullName evidence="5">Hydrolase</fullName>
    </submittedName>
</protein>
<evidence type="ECO:0000256" key="2">
    <source>
        <dbReference type="PIRSR" id="PIRSR637460-2"/>
    </source>
</evidence>
<evidence type="ECO:0000313" key="6">
    <source>
        <dbReference type="Proteomes" id="UP000185696"/>
    </source>
</evidence>
<keyword evidence="5" id="KW-0378">Hydrolase</keyword>
<dbReference type="GO" id="GO:0004806">
    <property type="term" value="F:triacylglycerol lipase activity"/>
    <property type="evidence" value="ECO:0007669"/>
    <property type="project" value="TreeGrafter"/>
</dbReference>
<dbReference type="GO" id="GO:0019433">
    <property type="term" value="P:triglyceride catabolic process"/>
    <property type="evidence" value="ECO:0007669"/>
    <property type="project" value="TreeGrafter"/>
</dbReference>
<dbReference type="EMBL" id="MSIF01000003">
    <property type="protein sequence ID" value="OLF11979.1"/>
    <property type="molecule type" value="Genomic_DNA"/>
</dbReference>
<proteinExistence type="predicted"/>
<sequence length="286" mass="29488">MKTTRPVRRLVLPLLVGLLAAVLPAGTATAAAPSYVALGDSAASGPLILPPDLSEPGCYRSNINYPKLVAEDIGAPITDVTCSGADTRDMTNSQGTDFGDVPPQFDALSADTTLVTLHIGGNDAGLVGLAESCLNLLPDPIGTSCEETNTAGGGDVYGERVAAVGPKVAAVLDGIHQRAPAARVFVVGYTTYLRPDGCYPKVQVWARDANYIQAKIDQLNQVLADAAAAHGATYVDIRTPGIGKDVCASSSVRWTEPFIPGNVAAPLHPNARGMAGMADVVTAAVR</sequence>
<feature type="disulfide bond" evidence="2">
    <location>
        <begin position="58"/>
        <end position="82"/>
    </location>
</feature>
<feature type="signal peptide" evidence="3">
    <location>
        <begin position="1"/>
        <end position="30"/>
    </location>
</feature>
<accession>A0A7Z1AYM5</accession>
<feature type="disulfide bond" evidence="2">
    <location>
        <begin position="133"/>
        <end position="145"/>
    </location>
</feature>
<dbReference type="Gene3D" id="3.40.50.1110">
    <property type="entry name" value="SGNH hydrolase"/>
    <property type="match status" value="1"/>
</dbReference>
<dbReference type="PANTHER" id="PTHR37981">
    <property type="entry name" value="LIPASE 2"/>
    <property type="match status" value="1"/>
</dbReference>
<feature type="active site" evidence="1">
    <location>
        <position position="268"/>
    </location>
</feature>
<dbReference type="Pfam" id="PF13472">
    <property type="entry name" value="Lipase_GDSL_2"/>
    <property type="match status" value="1"/>
</dbReference>
<gene>
    <name evidence="5" type="ORF">BLA60_08060</name>
</gene>
<evidence type="ECO:0000256" key="1">
    <source>
        <dbReference type="PIRSR" id="PIRSR637460-1"/>
    </source>
</evidence>
<feature type="disulfide bond" evidence="2">
    <location>
        <begin position="198"/>
        <end position="247"/>
    </location>
</feature>
<evidence type="ECO:0000256" key="3">
    <source>
        <dbReference type="SAM" id="SignalP"/>
    </source>
</evidence>
<evidence type="ECO:0000313" key="5">
    <source>
        <dbReference type="EMBL" id="OLF11979.1"/>
    </source>
</evidence>
<keyword evidence="6" id="KW-1185">Reference proteome</keyword>
<dbReference type="PANTHER" id="PTHR37981:SF1">
    <property type="entry name" value="SGNH HYDROLASE-TYPE ESTERASE DOMAIN-CONTAINING PROTEIN"/>
    <property type="match status" value="1"/>
</dbReference>
<feature type="active site" description="Nucleophile" evidence="1">
    <location>
        <position position="41"/>
    </location>
</feature>
<reference evidence="5 6" key="1">
    <citation type="submission" date="2016-12" db="EMBL/GenBank/DDBJ databases">
        <title>The draft genome sequence of Actinophytocola xinjiangensis.</title>
        <authorList>
            <person name="Wang W."/>
            <person name="Yuan L."/>
        </authorList>
    </citation>
    <scope>NUCLEOTIDE SEQUENCE [LARGE SCALE GENOMIC DNA]</scope>
    <source>
        <strain evidence="5 6">CGMCC 4.4663</strain>
    </source>
</reference>
<dbReference type="RefSeq" id="WP_075132167.1">
    <property type="nucleotide sequence ID" value="NZ_MSIF01000003.1"/>
</dbReference>
<keyword evidence="3" id="KW-0732">Signal</keyword>
<keyword evidence="2" id="KW-1015">Disulfide bond</keyword>
<name>A0A7Z1AYM5_9PSEU</name>
<dbReference type="AlphaFoldDB" id="A0A7Z1AYM5"/>